<dbReference type="Proteomes" id="UP000294349">
    <property type="component" value="Chromosome"/>
</dbReference>
<evidence type="ECO:0000313" key="4">
    <source>
        <dbReference type="EMBL" id="VFP83609.1"/>
    </source>
</evidence>
<dbReference type="GO" id="GO:0000774">
    <property type="term" value="F:adenyl-nucleotide exchange factor activity"/>
    <property type="evidence" value="ECO:0007669"/>
    <property type="project" value="InterPro"/>
</dbReference>
<dbReference type="InterPro" id="IPR000740">
    <property type="entry name" value="GrpE"/>
</dbReference>
<keyword evidence="3" id="KW-0143">Chaperone</keyword>
<dbReference type="EMBL" id="LR217717">
    <property type="protein sequence ID" value="VFP83609.1"/>
    <property type="molecule type" value="Genomic_DNA"/>
</dbReference>
<dbReference type="SUPFAM" id="SSF58014">
    <property type="entry name" value="Coiled-coil domain of nucleotide exchange factor GrpE"/>
    <property type="match status" value="1"/>
</dbReference>
<dbReference type="InterPro" id="IPR009012">
    <property type="entry name" value="GrpE_head"/>
</dbReference>
<comment type="similarity">
    <text evidence="1">Belongs to the GrpE family.</text>
</comment>
<evidence type="ECO:0000313" key="5">
    <source>
        <dbReference type="Proteomes" id="UP000294349"/>
    </source>
</evidence>
<evidence type="ECO:0000256" key="2">
    <source>
        <dbReference type="ARBA" id="ARBA00023016"/>
    </source>
</evidence>
<protein>
    <submittedName>
        <fullName evidence="4">Protein GrpE</fullName>
    </submittedName>
</protein>
<evidence type="ECO:0000256" key="1">
    <source>
        <dbReference type="ARBA" id="ARBA00009054"/>
    </source>
</evidence>
<gene>
    <name evidence="4" type="primary">grpE1</name>
    <name evidence="4" type="ORF">BUCILAFE3058_126</name>
</gene>
<proteinExistence type="inferred from homology"/>
<dbReference type="Gene3D" id="2.30.22.10">
    <property type="entry name" value="Head domain of nucleotide exchange factor GrpE"/>
    <property type="match status" value="1"/>
</dbReference>
<name>A0A451DB70_9GAMM</name>
<dbReference type="Pfam" id="PF01025">
    <property type="entry name" value="GrpE"/>
    <property type="match status" value="1"/>
</dbReference>
<dbReference type="PRINTS" id="PR00773">
    <property type="entry name" value="GRPEPROTEIN"/>
</dbReference>
<dbReference type="InterPro" id="IPR013805">
    <property type="entry name" value="GrpE_CC"/>
</dbReference>
<dbReference type="AlphaFoldDB" id="A0A451DB70"/>
<dbReference type="GO" id="GO:0042803">
    <property type="term" value="F:protein homodimerization activity"/>
    <property type="evidence" value="ECO:0007669"/>
    <property type="project" value="InterPro"/>
</dbReference>
<dbReference type="SUPFAM" id="SSF51064">
    <property type="entry name" value="Head domain of nucleotide exchange factor GrpE"/>
    <property type="match status" value="1"/>
</dbReference>
<dbReference type="Gene3D" id="3.90.20.20">
    <property type="match status" value="1"/>
</dbReference>
<evidence type="ECO:0000256" key="3">
    <source>
        <dbReference type="ARBA" id="ARBA00023186"/>
    </source>
</evidence>
<dbReference type="GO" id="GO:0006457">
    <property type="term" value="P:protein folding"/>
    <property type="evidence" value="ECO:0007669"/>
    <property type="project" value="InterPro"/>
</dbReference>
<reference evidence="4 5" key="1">
    <citation type="submission" date="2019-02" db="EMBL/GenBank/DDBJ databases">
        <authorList>
            <person name="Manzano-Marin A."/>
            <person name="Manzano-Marin A."/>
        </authorList>
    </citation>
    <scope>NUCLEOTIDE SEQUENCE [LARGE SCALE GENOMIC DNA]</scope>
    <source>
        <strain evidence="4 5">BuCilaricifoliae</strain>
    </source>
</reference>
<organism evidence="4 5">
    <name type="scientific">Buchnera aphidicola</name>
    <name type="common">Cinara laricifoliae</name>
    <dbReference type="NCBI Taxonomy" id="2518977"/>
    <lineage>
        <taxon>Bacteria</taxon>
        <taxon>Pseudomonadati</taxon>
        <taxon>Pseudomonadota</taxon>
        <taxon>Gammaproteobacteria</taxon>
        <taxon>Enterobacterales</taxon>
        <taxon>Erwiniaceae</taxon>
        <taxon>Buchnera</taxon>
    </lineage>
</organism>
<dbReference type="GO" id="GO:0051087">
    <property type="term" value="F:protein-folding chaperone binding"/>
    <property type="evidence" value="ECO:0007669"/>
    <property type="project" value="InterPro"/>
</dbReference>
<keyword evidence="2" id="KW-0346">Stress response</keyword>
<sequence>MKTEKKNIINKTLSTDSEQKKIISNIDKTKKKIIKLIKEKKNIKLRYYADIDNFIKQNEKEIKLIQNDKFKNFLKSITPIIDKIDYLVKISINSNSIQNTIIEGIQLTFNLFEKNLKTWNISRINKTNIPFNPEIHILAKNNQITDSTNNKIVKKIKKNGYIFKKEVIQKAIVTI</sequence>
<accession>A0A451DB70</accession>